<dbReference type="PANTHER" id="PTHR23320:SF125">
    <property type="entry name" value="TRANSMEMBRANE PROTEIN 176L.1-RELATED"/>
    <property type="match status" value="1"/>
</dbReference>
<keyword evidence="5 6" id="KW-0472">Membrane</keyword>
<gene>
    <name evidence="7" type="ORF">CRENBAI_025139</name>
</gene>
<evidence type="ECO:0000256" key="2">
    <source>
        <dbReference type="ARBA" id="ARBA00009565"/>
    </source>
</evidence>
<feature type="transmembrane region" description="Helical" evidence="6">
    <location>
        <begin position="106"/>
        <end position="124"/>
    </location>
</feature>
<sequence>MSVPRICFSHQEPAKMSVTMAKSDAITVFTIQSDPQSRWPPVCQILKNLCYNPVCCSVSQDLRKIQRKSHSVLGAMQIMIGLLIIGFGAILRASPSTDWILNKSEFPYWLGALFITFGVMNVLSEMFPSPCLVILNVILNLAGVAFAITAIVFYSIYISHLRLWWDCNFSGSYNRFYYTTAPPSDLESEFFRQVCLEGNYVLKVILIGLNVLLIILSILELCVVITSVLIGIKALRNSGKEENRSTDDPEYNKPLLGEVTIHPTA</sequence>
<keyword evidence="4 6" id="KW-1133">Transmembrane helix</keyword>
<reference evidence="7 8" key="1">
    <citation type="submission" date="2021-06" db="EMBL/GenBank/DDBJ databases">
        <authorList>
            <person name="Palmer J.M."/>
        </authorList>
    </citation>
    <scope>NUCLEOTIDE SEQUENCE [LARGE SCALE GENOMIC DNA]</scope>
    <source>
        <strain evidence="7 8">MEX-2019</strain>
        <tissue evidence="7">Muscle</tissue>
    </source>
</reference>
<evidence type="ECO:0000256" key="5">
    <source>
        <dbReference type="ARBA" id="ARBA00023136"/>
    </source>
</evidence>
<comment type="subcellular location">
    <subcellularLocation>
        <location evidence="1">Membrane</location>
        <topology evidence="1">Multi-pass membrane protein</topology>
    </subcellularLocation>
</comment>
<comment type="caution">
    <text evidence="7">The sequence shown here is derived from an EMBL/GenBank/DDBJ whole genome shotgun (WGS) entry which is preliminary data.</text>
</comment>
<dbReference type="Proteomes" id="UP001311232">
    <property type="component" value="Unassembled WGS sequence"/>
</dbReference>
<organism evidence="7 8">
    <name type="scientific">Crenichthys baileyi</name>
    <name type="common">White River springfish</name>
    <dbReference type="NCBI Taxonomy" id="28760"/>
    <lineage>
        <taxon>Eukaryota</taxon>
        <taxon>Metazoa</taxon>
        <taxon>Chordata</taxon>
        <taxon>Craniata</taxon>
        <taxon>Vertebrata</taxon>
        <taxon>Euteleostomi</taxon>
        <taxon>Actinopterygii</taxon>
        <taxon>Neopterygii</taxon>
        <taxon>Teleostei</taxon>
        <taxon>Neoteleostei</taxon>
        <taxon>Acanthomorphata</taxon>
        <taxon>Ovalentaria</taxon>
        <taxon>Atherinomorphae</taxon>
        <taxon>Cyprinodontiformes</taxon>
        <taxon>Goodeidae</taxon>
        <taxon>Crenichthys</taxon>
    </lineage>
</organism>
<dbReference type="InterPro" id="IPR007237">
    <property type="entry name" value="CD20-like"/>
</dbReference>
<feature type="transmembrane region" description="Helical" evidence="6">
    <location>
        <begin position="204"/>
        <end position="230"/>
    </location>
</feature>
<evidence type="ECO:0000256" key="1">
    <source>
        <dbReference type="ARBA" id="ARBA00004141"/>
    </source>
</evidence>
<accession>A0AAV9SGE3</accession>
<dbReference type="PANTHER" id="PTHR23320">
    <property type="entry name" value="MEMBRANE-SPANNING 4-DOMAINS SUBFAMILY A MS4A -RELATED"/>
    <property type="match status" value="1"/>
</dbReference>
<dbReference type="AlphaFoldDB" id="A0AAV9SGE3"/>
<proteinExistence type="inferred from homology"/>
<dbReference type="InterPro" id="IPR030417">
    <property type="entry name" value="MS4A"/>
</dbReference>
<keyword evidence="8" id="KW-1185">Reference proteome</keyword>
<name>A0AAV9SGE3_9TELE</name>
<dbReference type="Pfam" id="PF04103">
    <property type="entry name" value="CD20"/>
    <property type="match status" value="1"/>
</dbReference>
<evidence type="ECO:0000256" key="6">
    <source>
        <dbReference type="SAM" id="Phobius"/>
    </source>
</evidence>
<dbReference type="GO" id="GO:0016020">
    <property type="term" value="C:membrane"/>
    <property type="evidence" value="ECO:0007669"/>
    <property type="project" value="UniProtKB-SubCell"/>
</dbReference>
<comment type="similarity">
    <text evidence="2">Belongs to the MS4A family.</text>
</comment>
<feature type="transmembrane region" description="Helical" evidence="6">
    <location>
        <begin position="131"/>
        <end position="156"/>
    </location>
</feature>
<protein>
    <submittedName>
        <fullName evidence="7">Uncharacterized protein</fullName>
    </submittedName>
</protein>
<evidence type="ECO:0000313" key="7">
    <source>
        <dbReference type="EMBL" id="KAK5620351.1"/>
    </source>
</evidence>
<evidence type="ECO:0000256" key="3">
    <source>
        <dbReference type="ARBA" id="ARBA00022692"/>
    </source>
</evidence>
<feature type="transmembrane region" description="Helical" evidence="6">
    <location>
        <begin position="72"/>
        <end position="94"/>
    </location>
</feature>
<keyword evidence="3 6" id="KW-0812">Transmembrane</keyword>
<evidence type="ECO:0000256" key="4">
    <source>
        <dbReference type="ARBA" id="ARBA00022989"/>
    </source>
</evidence>
<dbReference type="EMBL" id="JAHHUM010000369">
    <property type="protein sequence ID" value="KAK5620351.1"/>
    <property type="molecule type" value="Genomic_DNA"/>
</dbReference>
<evidence type="ECO:0000313" key="8">
    <source>
        <dbReference type="Proteomes" id="UP001311232"/>
    </source>
</evidence>